<evidence type="ECO:0000313" key="2">
    <source>
        <dbReference type="Proteomes" id="UP000032735"/>
    </source>
</evidence>
<reference evidence="1 2" key="1">
    <citation type="submission" date="2013-07" db="EMBL/GenBank/DDBJ databases">
        <authorList>
            <person name="Genoscope - CEA"/>
        </authorList>
    </citation>
    <scope>NUCLEOTIDE SEQUENCE [LARGE SCALE GENOMIC DNA]</scope>
    <source>
        <strain evidence="1 2">G6</strain>
    </source>
</reference>
<dbReference type="OrthoDB" id="9797506at2"/>
<dbReference type="EMBL" id="FO704551">
    <property type="protein sequence ID" value="CDG22196.1"/>
    <property type="molecule type" value="Genomic_DNA"/>
</dbReference>
<dbReference type="RefSeq" id="WP_045959192.1">
    <property type="nucleotide sequence ID" value="NZ_FO704551.1"/>
</dbReference>
<dbReference type="InterPro" id="IPR008914">
    <property type="entry name" value="PEBP"/>
</dbReference>
<sequence length="161" mass="17795">MIIRSTAFKNNDFLKKENEFNEFGGRGDNRSPELAWTEAPGETKSFAITVYDPDAPTGSGFWHWVAFDIPIETPCLFANAGRSDGSQLPIGTIQSRNDYGLFGYGGPCPPEGDKAHRYIFTVHALSVEKLGIDAEVTNAVARFYIQANTLATAFITGYYQR</sequence>
<keyword evidence="2" id="KW-1185">Reference proteome</keyword>
<name>A0A068R5L7_9GAMM</name>
<dbReference type="STRING" id="1354304.XPG1_2544"/>
<dbReference type="InterPro" id="IPR036610">
    <property type="entry name" value="PEBP-like_sf"/>
</dbReference>
<accession>A0A068R5L7</accession>
<dbReference type="Proteomes" id="UP000032735">
    <property type="component" value="Chromosome"/>
</dbReference>
<evidence type="ECO:0000313" key="1">
    <source>
        <dbReference type="EMBL" id="CDG22196.1"/>
    </source>
</evidence>
<dbReference type="NCBIfam" id="TIGR00481">
    <property type="entry name" value="YbhB/YbcL family Raf kinase inhibitor-like protein"/>
    <property type="match status" value="1"/>
</dbReference>
<dbReference type="SUPFAM" id="SSF49777">
    <property type="entry name" value="PEBP-like"/>
    <property type="match status" value="1"/>
</dbReference>
<dbReference type="KEGG" id="xpo:XPG1_2544"/>
<dbReference type="Pfam" id="PF01161">
    <property type="entry name" value="PBP"/>
    <property type="match status" value="1"/>
</dbReference>
<dbReference type="HOGENOM" id="CLU_083918_2_1_6"/>
<protein>
    <submittedName>
        <fullName evidence="1">Uncharacterized protein</fullName>
    </submittedName>
</protein>
<dbReference type="InterPro" id="IPR005247">
    <property type="entry name" value="YbhB_YbcL/LppC-like"/>
</dbReference>
<organism evidence="1 2">
    <name type="scientific">Xenorhabdus poinarii G6</name>
    <dbReference type="NCBI Taxonomy" id="1354304"/>
    <lineage>
        <taxon>Bacteria</taxon>
        <taxon>Pseudomonadati</taxon>
        <taxon>Pseudomonadota</taxon>
        <taxon>Gammaproteobacteria</taxon>
        <taxon>Enterobacterales</taxon>
        <taxon>Morganellaceae</taxon>
        <taxon>Xenorhabdus</taxon>
    </lineage>
</organism>
<dbReference type="PANTHER" id="PTHR30289">
    <property type="entry name" value="UNCHARACTERIZED PROTEIN YBCL-RELATED"/>
    <property type="match status" value="1"/>
</dbReference>
<gene>
    <name evidence="1" type="ORF">XPG1_2544</name>
</gene>
<dbReference type="CDD" id="cd00865">
    <property type="entry name" value="PEBP_bact_arch"/>
    <property type="match status" value="1"/>
</dbReference>
<dbReference type="AlphaFoldDB" id="A0A068R5L7"/>
<dbReference type="Gene3D" id="3.90.280.10">
    <property type="entry name" value="PEBP-like"/>
    <property type="match status" value="1"/>
</dbReference>
<dbReference type="PANTHER" id="PTHR30289:SF1">
    <property type="entry name" value="PEBP (PHOSPHATIDYLETHANOLAMINE-BINDING PROTEIN) FAMILY PROTEIN"/>
    <property type="match status" value="1"/>
</dbReference>
<proteinExistence type="predicted"/>